<evidence type="ECO:0000259" key="12">
    <source>
        <dbReference type="SMART" id="SM00986"/>
    </source>
</evidence>
<dbReference type="OrthoDB" id="8612at2157"/>
<proteinExistence type="inferred from homology"/>
<dbReference type="NCBIfam" id="TIGR00758">
    <property type="entry name" value="UDG_fam4"/>
    <property type="match status" value="1"/>
</dbReference>
<dbReference type="GO" id="GO:0004844">
    <property type="term" value="F:uracil DNA N-glycosylase activity"/>
    <property type="evidence" value="ECO:0007669"/>
    <property type="project" value="UniProtKB-EC"/>
</dbReference>
<evidence type="ECO:0000256" key="10">
    <source>
        <dbReference type="ARBA" id="ARBA00023014"/>
    </source>
</evidence>
<name>A3DP47_STAMF</name>
<keyword evidence="8" id="KW-0378">Hydrolase</keyword>
<dbReference type="NCBIfam" id="NF040953">
    <property type="entry name" value="Arch_udg"/>
    <property type="match status" value="1"/>
</dbReference>
<keyword evidence="7" id="KW-0227">DNA damage</keyword>
<dbReference type="InterPro" id="IPR005122">
    <property type="entry name" value="Uracil-DNA_glycosylase-like"/>
</dbReference>
<comment type="similarity">
    <text evidence="2">Belongs to the uracil-DNA glycosylase (UDG) superfamily. Type 4 (UDGa) family.</text>
</comment>
<evidence type="ECO:0000256" key="11">
    <source>
        <dbReference type="ARBA" id="ARBA00023204"/>
    </source>
</evidence>
<dbReference type="GeneID" id="4907894"/>
<sequence>MASNDCAELTKLAEEIKKCQKCPLHLSRKNAVPGEGPCNAEIMFVGEAPGSKEDEIGRPFVGAAGKLLTQLLELIGLKRPDVYITNVVKCRPPNNRDPTPEEIEACSPYLIRQIKIIKPKIIVALGRHSARFLFSRAGLKWSNMKAMHGKVFSARIDGVEVKIMATYHPAAALYSPKLRPELENDFHVLERLIQDIHGKSVTKYRTILDFLK</sequence>
<evidence type="ECO:0000313" key="13">
    <source>
        <dbReference type="EMBL" id="ABN70407.1"/>
    </source>
</evidence>
<gene>
    <name evidence="13" type="ordered locus">Smar_1316</name>
</gene>
<evidence type="ECO:0000256" key="1">
    <source>
        <dbReference type="ARBA" id="ARBA00001400"/>
    </source>
</evidence>
<evidence type="ECO:0000256" key="2">
    <source>
        <dbReference type="ARBA" id="ARBA00006521"/>
    </source>
</evidence>
<keyword evidence="11" id="KW-0234">DNA repair</keyword>
<dbReference type="PANTHER" id="PTHR33693">
    <property type="entry name" value="TYPE-5 URACIL-DNA GLYCOSYLASE"/>
    <property type="match status" value="1"/>
</dbReference>
<keyword evidence="5" id="KW-0004">4Fe-4S</keyword>
<dbReference type="HOGENOM" id="CLU_044815_1_3_2"/>
<dbReference type="InterPro" id="IPR036895">
    <property type="entry name" value="Uracil-DNA_glycosylase-like_sf"/>
</dbReference>
<dbReference type="EMBL" id="CP000575">
    <property type="protein sequence ID" value="ABN70407.1"/>
    <property type="molecule type" value="Genomic_DNA"/>
</dbReference>
<evidence type="ECO:0000313" key="14">
    <source>
        <dbReference type="Proteomes" id="UP000000254"/>
    </source>
</evidence>
<reference evidence="13 14" key="2">
    <citation type="journal article" date="2009" name="Stand. Genomic Sci.">
        <title>Complete genome sequence of Staphylothermus marinus Stetter and Fiala 1986 type strain F1.</title>
        <authorList>
            <person name="Anderson I.J."/>
            <person name="Sun H."/>
            <person name="Lapidus A."/>
            <person name="Copeland A."/>
            <person name="Glavina Del Rio T."/>
            <person name="Tice H."/>
            <person name="Dalin E."/>
            <person name="Lucas S."/>
            <person name="Barry K."/>
            <person name="Land M."/>
            <person name="Richardson P."/>
            <person name="Huber H."/>
            <person name="Kyrpides N.C."/>
        </authorList>
    </citation>
    <scope>NUCLEOTIDE SEQUENCE [LARGE SCALE GENOMIC DNA]</scope>
    <source>
        <strain evidence="14">ATCC 43588 / DSM 3639 / JCM 9404 / F1</strain>
    </source>
</reference>
<reference evidence="14" key="1">
    <citation type="journal article" date="2009" name="BMC Genomics">
        <title>The complete genome sequence of Staphylothermus marinus reveals differences in sulfur metabolism among heterotrophic Crenarchaeota.</title>
        <authorList>
            <person name="Anderson I.J."/>
            <person name="Dharmarajan L."/>
            <person name="Rodriguez J."/>
            <person name="Hooper S."/>
            <person name="Porat I."/>
            <person name="Ulrich L.E."/>
            <person name="Elkins J.G."/>
            <person name="Mavromatis K."/>
            <person name="Sun H."/>
            <person name="Land M."/>
            <person name="Lapidus A."/>
            <person name="Lucas S."/>
            <person name="Barry K."/>
            <person name="Huber H."/>
            <person name="Zhulin I.B."/>
            <person name="Whitman W.B."/>
            <person name="Mukhopadhyay B."/>
            <person name="Woese C."/>
            <person name="Bristow J."/>
            <person name="Kyrpides N."/>
        </authorList>
    </citation>
    <scope>NUCLEOTIDE SEQUENCE [LARGE SCALE GENOMIC DNA]</scope>
    <source>
        <strain evidence="14">ATCC 43588 / DSM 3639 / JCM 9404 / F1</strain>
    </source>
</reference>
<evidence type="ECO:0000256" key="4">
    <source>
        <dbReference type="ARBA" id="ARBA00019403"/>
    </source>
</evidence>
<organism evidence="13 14">
    <name type="scientific">Staphylothermus marinus (strain ATCC 43588 / DSM 3639 / JCM 9404 / F1)</name>
    <dbReference type="NCBI Taxonomy" id="399550"/>
    <lineage>
        <taxon>Archaea</taxon>
        <taxon>Thermoproteota</taxon>
        <taxon>Thermoprotei</taxon>
        <taxon>Desulfurococcales</taxon>
        <taxon>Desulfurococcaceae</taxon>
        <taxon>Staphylothermus</taxon>
    </lineage>
</organism>
<keyword evidence="14" id="KW-1185">Reference proteome</keyword>
<comment type="catalytic activity">
    <reaction evidence="1">
        <text>Hydrolyzes single-stranded DNA or mismatched double-stranded DNA and polynucleotides, releasing free uracil.</text>
        <dbReference type="EC" id="3.2.2.27"/>
    </reaction>
</comment>
<protein>
    <recommendedName>
        <fullName evidence="4">Type-4 uracil-DNA glycosylase</fullName>
        <ecNumber evidence="3">3.2.2.27</ecNumber>
    </recommendedName>
</protein>
<feature type="domain" description="Uracil-DNA glycosylase-like" evidence="12">
    <location>
        <begin position="33"/>
        <end position="187"/>
    </location>
</feature>
<dbReference type="InterPro" id="IPR051536">
    <property type="entry name" value="UDG_Type-4/5"/>
</dbReference>
<dbReference type="AlphaFoldDB" id="A3DP47"/>
<dbReference type="eggNOG" id="arCOG00905">
    <property type="taxonomic scope" value="Archaea"/>
</dbReference>
<dbReference type="RefSeq" id="WP_011839601.1">
    <property type="nucleotide sequence ID" value="NC_009033.1"/>
</dbReference>
<dbReference type="InterPro" id="IPR053423">
    <property type="entry name" value="Type-4_UDG"/>
</dbReference>
<dbReference type="STRING" id="399550.Smar_1316"/>
<keyword evidence="9" id="KW-0408">Iron</keyword>
<dbReference type="SMART" id="SM00987">
    <property type="entry name" value="UreE_C"/>
    <property type="match status" value="1"/>
</dbReference>
<dbReference type="GO" id="GO:0051539">
    <property type="term" value="F:4 iron, 4 sulfur cluster binding"/>
    <property type="evidence" value="ECO:0007669"/>
    <property type="project" value="UniProtKB-KW"/>
</dbReference>
<dbReference type="InterPro" id="IPR005273">
    <property type="entry name" value="Ura-DNA_glyco_family4"/>
</dbReference>
<dbReference type="GO" id="GO:0046872">
    <property type="term" value="F:metal ion binding"/>
    <property type="evidence" value="ECO:0007669"/>
    <property type="project" value="UniProtKB-KW"/>
</dbReference>
<keyword evidence="6" id="KW-0479">Metal-binding</keyword>
<accession>A3DP47</accession>
<evidence type="ECO:0000256" key="8">
    <source>
        <dbReference type="ARBA" id="ARBA00022801"/>
    </source>
</evidence>
<evidence type="ECO:0000256" key="3">
    <source>
        <dbReference type="ARBA" id="ARBA00012030"/>
    </source>
</evidence>
<keyword evidence="10" id="KW-0411">Iron-sulfur</keyword>
<dbReference type="EC" id="3.2.2.27" evidence="3"/>
<dbReference type="GO" id="GO:0006281">
    <property type="term" value="P:DNA repair"/>
    <property type="evidence" value="ECO:0007669"/>
    <property type="project" value="UniProtKB-KW"/>
</dbReference>
<dbReference type="SUPFAM" id="SSF52141">
    <property type="entry name" value="Uracil-DNA glycosylase-like"/>
    <property type="match status" value="1"/>
</dbReference>
<dbReference type="SMART" id="SM00986">
    <property type="entry name" value="UDG"/>
    <property type="match status" value="1"/>
</dbReference>
<dbReference type="KEGG" id="smr:Smar_1316"/>
<evidence type="ECO:0000256" key="6">
    <source>
        <dbReference type="ARBA" id="ARBA00022723"/>
    </source>
</evidence>
<dbReference type="CDD" id="cd10030">
    <property type="entry name" value="UDG-F4_TTUDGA_SPO1dp_like"/>
    <property type="match status" value="1"/>
</dbReference>
<dbReference type="PANTHER" id="PTHR33693:SF1">
    <property type="entry name" value="TYPE-4 URACIL-DNA GLYCOSYLASE"/>
    <property type="match status" value="1"/>
</dbReference>
<evidence type="ECO:0000256" key="9">
    <source>
        <dbReference type="ARBA" id="ARBA00023004"/>
    </source>
</evidence>
<dbReference type="Pfam" id="PF03167">
    <property type="entry name" value="UDG"/>
    <property type="match status" value="1"/>
</dbReference>
<dbReference type="Gene3D" id="3.40.470.10">
    <property type="entry name" value="Uracil-DNA glycosylase-like domain"/>
    <property type="match status" value="1"/>
</dbReference>
<evidence type="ECO:0000256" key="7">
    <source>
        <dbReference type="ARBA" id="ARBA00022763"/>
    </source>
</evidence>
<dbReference type="Proteomes" id="UP000000254">
    <property type="component" value="Chromosome"/>
</dbReference>
<evidence type="ECO:0000256" key="5">
    <source>
        <dbReference type="ARBA" id="ARBA00022485"/>
    </source>
</evidence>
<dbReference type="FunFam" id="3.40.470.10:FF:000013">
    <property type="entry name" value="Type-4 uracil-DNA glycosylase"/>
    <property type="match status" value="1"/>
</dbReference>